<proteinExistence type="predicted"/>
<dbReference type="InterPro" id="IPR012349">
    <property type="entry name" value="Split_barrel_FMN-bd"/>
</dbReference>
<evidence type="ECO:0000313" key="2">
    <source>
        <dbReference type="Proteomes" id="UP000823886"/>
    </source>
</evidence>
<accession>A0A9D2PPE2</accession>
<dbReference type="SUPFAM" id="SSF50475">
    <property type="entry name" value="FMN-binding split barrel"/>
    <property type="match status" value="1"/>
</dbReference>
<comment type="caution">
    <text evidence="1">The sequence shown here is derived from an EMBL/GenBank/DDBJ whole genome shotgun (WGS) entry which is preliminary data.</text>
</comment>
<dbReference type="Proteomes" id="UP000823886">
    <property type="component" value="Unassembled WGS sequence"/>
</dbReference>
<dbReference type="PANTHER" id="PTHR34071">
    <property type="entry name" value="5-NITROIMIDAZOLE ANTIBIOTICS RESISTANCE PROTEIN, NIMA-FAMILY-RELATED PROTEIN-RELATED"/>
    <property type="match status" value="1"/>
</dbReference>
<organism evidence="1 2">
    <name type="scientific">Candidatus Blautia merdavium</name>
    <dbReference type="NCBI Taxonomy" id="2838494"/>
    <lineage>
        <taxon>Bacteria</taxon>
        <taxon>Bacillati</taxon>
        <taxon>Bacillota</taxon>
        <taxon>Clostridia</taxon>
        <taxon>Lachnospirales</taxon>
        <taxon>Lachnospiraceae</taxon>
        <taxon>Blautia</taxon>
    </lineage>
</organism>
<dbReference type="PANTHER" id="PTHR34071:SF2">
    <property type="entry name" value="FLAVIN-NUCLEOTIDE-BINDING PROTEIN"/>
    <property type="match status" value="1"/>
</dbReference>
<dbReference type="Pfam" id="PF12900">
    <property type="entry name" value="Pyridox_ox_2"/>
    <property type="match status" value="1"/>
</dbReference>
<dbReference type="Gene3D" id="2.30.110.10">
    <property type="entry name" value="Electron Transport, Fmn-binding Protein, Chain A"/>
    <property type="match status" value="1"/>
</dbReference>
<gene>
    <name evidence="1" type="ORF">H9753_13805</name>
</gene>
<dbReference type="AlphaFoldDB" id="A0A9D2PPE2"/>
<dbReference type="EMBL" id="DWVZ01000192">
    <property type="protein sequence ID" value="HJC64664.1"/>
    <property type="molecule type" value="Genomic_DNA"/>
</dbReference>
<name>A0A9D2PPE2_9FIRM</name>
<dbReference type="InterPro" id="IPR024747">
    <property type="entry name" value="Pyridox_Oxase-rel"/>
</dbReference>
<evidence type="ECO:0000313" key="1">
    <source>
        <dbReference type="EMBL" id="HJC64664.1"/>
    </source>
</evidence>
<protein>
    <submittedName>
        <fullName evidence="1">Pyridoxamine 5'-phosphate oxidase family protein</fullName>
    </submittedName>
</protein>
<sequence>MRAMRREKREITDISALKEILDTCRVVRIGTLDEEGVYIVPVNYGYEWEEAPGEKPVLKLYIHSAKEGRKADAFARRQEVSFELDKEVGVIRGDYSCSYSFAFQSIMGQGNIRKLSDLEEKKRGLTLLMEHMEPRCSISFTDEMLAAADVYCIEASWYTGKERRPAL</sequence>
<reference evidence="1" key="1">
    <citation type="journal article" date="2021" name="PeerJ">
        <title>Extensive microbial diversity within the chicken gut microbiome revealed by metagenomics and culture.</title>
        <authorList>
            <person name="Gilroy R."/>
            <person name="Ravi A."/>
            <person name="Getino M."/>
            <person name="Pursley I."/>
            <person name="Horton D.L."/>
            <person name="Alikhan N.F."/>
            <person name="Baker D."/>
            <person name="Gharbi K."/>
            <person name="Hall N."/>
            <person name="Watson M."/>
            <person name="Adriaenssens E.M."/>
            <person name="Foster-Nyarko E."/>
            <person name="Jarju S."/>
            <person name="Secka A."/>
            <person name="Antonio M."/>
            <person name="Oren A."/>
            <person name="Chaudhuri R.R."/>
            <person name="La Ragione R."/>
            <person name="Hildebrand F."/>
            <person name="Pallen M.J."/>
        </authorList>
    </citation>
    <scope>NUCLEOTIDE SEQUENCE</scope>
    <source>
        <strain evidence="1">ChiBcec2-3848</strain>
    </source>
</reference>
<reference evidence="1" key="2">
    <citation type="submission" date="2021-04" db="EMBL/GenBank/DDBJ databases">
        <authorList>
            <person name="Gilroy R."/>
        </authorList>
    </citation>
    <scope>NUCLEOTIDE SEQUENCE</scope>
    <source>
        <strain evidence="1">ChiBcec2-3848</strain>
    </source>
</reference>